<feature type="domain" description="ABC transmembrane type-1" evidence="11">
    <location>
        <begin position="231"/>
        <end position="515"/>
    </location>
</feature>
<feature type="transmembrane region" description="Helical" evidence="9">
    <location>
        <begin position="6"/>
        <end position="30"/>
    </location>
</feature>
<dbReference type="GO" id="GO:0005524">
    <property type="term" value="F:ATP binding"/>
    <property type="evidence" value="ECO:0007669"/>
    <property type="project" value="UniProtKB-KW"/>
</dbReference>
<evidence type="ECO:0000259" key="10">
    <source>
        <dbReference type="PROSITE" id="PS50893"/>
    </source>
</evidence>
<feature type="transmembrane region" description="Helical" evidence="9">
    <location>
        <begin position="456"/>
        <end position="480"/>
    </location>
</feature>
<evidence type="ECO:0000256" key="9">
    <source>
        <dbReference type="SAM" id="Phobius"/>
    </source>
</evidence>
<evidence type="ECO:0000256" key="1">
    <source>
        <dbReference type="ARBA" id="ARBA00004141"/>
    </source>
</evidence>
<dbReference type="EMBL" id="MPDP01000120">
    <property type="protein sequence ID" value="KAK1479041.1"/>
    <property type="molecule type" value="Genomic_DNA"/>
</dbReference>
<organism evidence="12 13">
    <name type="scientific">Colletotrichum cuscutae</name>
    <dbReference type="NCBI Taxonomy" id="1209917"/>
    <lineage>
        <taxon>Eukaryota</taxon>
        <taxon>Fungi</taxon>
        <taxon>Dikarya</taxon>
        <taxon>Ascomycota</taxon>
        <taxon>Pezizomycotina</taxon>
        <taxon>Sordariomycetes</taxon>
        <taxon>Hypocreomycetidae</taxon>
        <taxon>Glomerellales</taxon>
        <taxon>Glomerellaceae</taxon>
        <taxon>Colletotrichum</taxon>
        <taxon>Colletotrichum acutatum species complex</taxon>
    </lineage>
</organism>
<feature type="transmembrane region" description="Helical" evidence="9">
    <location>
        <begin position="354"/>
        <end position="387"/>
    </location>
</feature>
<dbReference type="Proteomes" id="UP001239213">
    <property type="component" value="Unassembled WGS sequence"/>
</dbReference>
<dbReference type="Gene3D" id="3.40.50.300">
    <property type="entry name" value="P-loop containing nucleotide triphosphate hydrolases"/>
    <property type="match status" value="1"/>
</dbReference>
<dbReference type="InterPro" id="IPR036640">
    <property type="entry name" value="ABC1_TM_sf"/>
</dbReference>
<evidence type="ECO:0000256" key="2">
    <source>
        <dbReference type="ARBA" id="ARBA00022692"/>
    </source>
</evidence>
<dbReference type="InterPro" id="IPR011527">
    <property type="entry name" value="ABC1_TM_dom"/>
</dbReference>
<dbReference type="InterPro" id="IPR039421">
    <property type="entry name" value="Type_1_exporter"/>
</dbReference>
<gene>
    <name evidence="12" type="ORF">CCUS01_16422</name>
</gene>
<evidence type="ECO:0000313" key="12">
    <source>
        <dbReference type="EMBL" id="KAK1479041.1"/>
    </source>
</evidence>
<dbReference type="InterPro" id="IPR003439">
    <property type="entry name" value="ABC_transporter-like_ATP-bd"/>
</dbReference>
<evidence type="ECO:0000256" key="5">
    <source>
        <dbReference type="ARBA" id="ARBA00022989"/>
    </source>
</evidence>
<evidence type="ECO:0000256" key="8">
    <source>
        <dbReference type="SAM" id="MobiDB-lite"/>
    </source>
</evidence>
<keyword evidence="13" id="KW-1185">Reference proteome</keyword>
<dbReference type="Pfam" id="PF00005">
    <property type="entry name" value="ABC_tran"/>
    <property type="match status" value="1"/>
</dbReference>
<dbReference type="InterPro" id="IPR003593">
    <property type="entry name" value="AAA+_ATPase"/>
</dbReference>
<evidence type="ECO:0000256" key="7">
    <source>
        <dbReference type="ARBA" id="ARBA00024363"/>
    </source>
</evidence>
<dbReference type="PROSITE" id="PS00211">
    <property type="entry name" value="ABC_TRANSPORTER_1"/>
    <property type="match status" value="1"/>
</dbReference>
<dbReference type="GO" id="GO:0140359">
    <property type="term" value="F:ABC-type transporter activity"/>
    <property type="evidence" value="ECO:0007669"/>
    <property type="project" value="InterPro"/>
</dbReference>
<dbReference type="InterPro" id="IPR017871">
    <property type="entry name" value="ABC_transporter-like_CS"/>
</dbReference>
<dbReference type="SUPFAM" id="SSF52540">
    <property type="entry name" value="P-loop containing nucleoside triphosphate hydrolases"/>
    <property type="match status" value="1"/>
</dbReference>
<keyword evidence="2 9" id="KW-0812">Transmembrane</keyword>
<keyword evidence="5 9" id="KW-1133">Transmembrane helix</keyword>
<dbReference type="SMART" id="SM00382">
    <property type="entry name" value="AAA"/>
    <property type="match status" value="1"/>
</dbReference>
<dbReference type="PANTHER" id="PTHR24221:SF654">
    <property type="entry name" value="ATP-BINDING CASSETTE SUB-FAMILY B MEMBER 6"/>
    <property type="match status" value="1"/>
</dbReference>
<evidence type="ECO:0000256" key="3">
    <source>
        <dbReference type="ARBA" id="ARBA00022741"/>
    </source>
</evidence>
<dbReference type="PROSITE" id="PS50929">
    <property type="entry name" value="ABC_TM1F"/>
    <property type="match status" value="1"/>
</dbReference>
<dbReference type="AlphaFoldDB" id="A0AAI9V9P3"/>
<dbReference type="Pfam" id="PF00664">
    <property type="entry name" value="ABC_membrane"/>
    <property type="match status" value="1"/>
</dbReference>
<dbReference type="GO" id="GO:0016887">
    <property type="term" value="F:ATP hydrolysis activity"/>
    <property type="evidence" value="ECO:0007669"/>
    <property type="project" value="InterPro"/>
</dbReference>
<keyword evidence="4" id="KW-0067">ATP-binding</keyword>
<evidence type="ECO:0000259" key="11">
    <source>
        <dbReference type="PROSITE" id="PS50929"/>
    </source>
</evidence>
<evidence type="ECO:0000313" key="13">
    <source>
        <dbReference type="Proteomes" id="UP001239213"/>
    </source>
</evidence>
<keyword evidence="6 9" id="KW-0472">Membrane</keyword>
<feature type="transmembrane region" description="Helical" evidence="9">
    <location>
        <begin position="134"/>
        <end position="154"/>
    </location>
</feature>
<sequence length="788" mass="88532">MVLESSWIGSLQVVCTSAAVILSVFSPYIANPRRITSPRTLLWATRAQLALSWSDSILQLEPLLRSYPLGISVYHTTLYAIATSIQSDRLFENSSYAWKPYACVWCLGLSHEVVQVARHLSTDIQYYDWSIIELTLAFAKIILLLILISCFLLGSEDGYGSIPQDEESAGFNASSDSNPISSVRTDNSESHHKTATDEVKDLGFWAWVLRFRIMKQFIWPADRPDLKWRFVLLFGLKLALQGLGILDASAFGDVLDALYSAKTWHDVLLPMVKLAILRFLVSRVGLSLSSNWLWLELITYRQKKVQTTVYDTLMWADPSYHNSMDSTNSGLVIERAEGVDQIFDSVLQDMIPSVIAAFSATLFLVTITGPIILLDLAICSTLVGIVLRRSTHQVLESRRSLLAADSHQKQQRQDTIRGWRTAASYNQLQYQIEENNKRVATVFSLQWKFLSIVTKAYSLMDLVLFIGCMAGMLVVIKLVLDGRATPGDFFRYPMYWSILSQPLERLRISTRDIVKKLQEADEVRKLLERTTKDGPKLPKLEFQGGELEFRNVTFRRGQQTILEDFSHRIPAGTKTALVGPSGVGKSTLLALVTGQEKPDSGEILIDNQNIEEVDIDSLRGYVGIIEQDPFIFNCSVKDNLKYAKRDATDEQIKVALQKASLDDVVSQRPKKYDTPAGANGRNFSGGEKQRLNFGRLFLNPRSIVLIDEGTSALDAETEWLLKSNLSEALSGTTCIFVAHRLPSIMDADEILLLGDKGRIVEKGTHRSLLEEGGGYWKLWQRHIGQSTE</sequence>
<evidence type="ECO:0000256" key="4">
    <source>
        <dbReference type="ARBA" id="ARBA00022840"/>
    </source>
</evidence>
<keyword evidence="3" id="KW-0547">Nucleotide-binding</keyword>
<comment type="caution">
    <text evidence="12">The sequence shown here is derived from an EMBL/GenBank/DDBJ whole genome shotgun (WGS) entry which is preliminary data.</text>
</comment>
<accession>A0AAI9V9P3</accession>
<dbReference type="PANTHER" id="PTHR24221">
    <property type="entry name" value="ATP-BINDING CASSETTE SUB-FAMILY B"/>
    <property type="match status" value="1"/>
</dbReference>
<feature type="region of interest" description="Disordered" evidence="8">
    <location>
        <begin position="167"/>
        <end position="194"/>
    </location>
</feature>
<dbReference type="SUPFAM" id="SSF90123">
    <property type="entry name" value="ABC transporter transmembrane region"/>
    <property type="match status" value="1"/>
</dbReference>
<proteinExistence type="inferred from homology"/>
<reference evidence="12" key="1">
    <citation type="submission" date="2016-11" db="EMBL/GenBank/DDBJ databases">
        <title>The genome sequence of Colletotrichum cuscutae.</title>
        <authorList>
            <person name="Baroncelli R."/>
        </authorList>
    </citation>
    <scope>NUCLEOTIDE SEQUENCE</scope>
    <source>
        <strain evidence="12">IMI 304802</strain>
    </source>
</reference>
<dbReference type="PROSITE" id="PS50893">
    <property type="entry name" value="ABC_TRANSPORTER_2"/>
    <property type="match status" value="1"/>
</dbReference>
<feature type="compositionally biased region" description="Polar residues" evidence="8">
    <location>
        <begin position="171"/>
        <end position="185"/>
    </location>
</feature>
<comment type="similarity">
    <text evidence="7">Belongs to the ABC transporter superfamily. ABCB family. Heavy Metal importer (TC 3.A.1.210) subfamily.</text>
</comment>
<feature type="domain" description="ABC transporter" evidence="10">
    <location>
        <begin position="547"/>
        <end position="781"/>
    </location>
</feature>
<dbReference type="InterPro" id="IPR027417">
    <property type="entry name" value="P-loop_NTPase"/>
</dbReference>
<name>A0AAI9V9P3_9PEZI</name>
<dbReference type="GO" id="GO:0016020">
    <property type="term" value="C:membrane"/>
    <property type="evidence" value="ECO:0007669"/>
    <property type="project" value="UniProtKB-SubCell"/>
</dbReference>
<comment type="subcellular location">
    <subcellularLocation>
        <location evidence="1">Membrane</location>
        <topology evidence="1">Multi-pass membrane protein</topology>
    </subcellularLocation>
</comment>
<evidence type="ECO:0000256" key="6">
    <source>
        <dbReference type="ARBA" id="ARBA00023136"/>
    </source>
</evidence>
<feature type="transmembrane region" description="Helical" evidence="9">
    <location>
        <begin position="230"/>
        <end position="255"/>
    </location>
</feature>
<dbReference type="Gene3D" id="1.20.1560.10">
    <property type="entry name" value="ABC transporter type 1, transmembrane domain"/>
    <property type="match status" value="1"/>
</dbReference>
<protein>
    <submittedName>
        <fullName evidence="12">Heavy metal tolerance protein</fullName>
    </submittedName>
</protein>